<dbReference type="InterPro" id="IPR001647">
    <property type="entry name" value="HTH_TetR"/>
</dbReference>
<evidence type="ECO:0000313" key="5">
    <source>
        <dbReference type="Proteomes" id="UP000183954"/>
    </source>
</evidence>
<dbReference type="PANTHER" id="PTHR43479:SF11">
    <property type="entry name" value="ACREF_ENVCD OPERON REPRESSOR-RELATED"/>
    <property type="match status" value="1"/>
</dbReference>
<evidence type="ECO:0000259" key="3">
    <source>
        <dbReference type="PROSITE" id="PS50977"/>
    </source>
</evidence>
<dbReference type="InterPro" id="IPR009057">
    <property type="entry name" value="Homeodomain-like_sf"/>
</dbReference>
<keyword evidence="1 2" id="KW-0238">DNA-binding</keyword>
<evidence type="ECO:0000256" key="2">
    <source>
        <dbReference type="PROSITE-ProRule" id="PRU00335"/>
    </source>
</evidence>
<dbReference type="Gene3D" id="1.10.357.10">
    <property type="entry name" value="Tetracycline Repressor, domain 2"/>
    <property type="match status" value="1"/>
</dbReference>
<keyword evidence="5" id="KW-1185">Reference proteome</keyword>
<dbReference type="InterPro" id="IPR050624">
    <property type="entry name" value="HTH-type_Tx_Regulator"/>
</dbReference>
<dbReference type="Pfam" id="PF00440">
    <property type="entry name" value="TetR_N"/>
    <property type="match status" value="1"/>
</dbReference>
<feature type="DNA-binding region" description="H-T-H motif" evidence="2">
    <location>
        <begin position="29"/>
        <end position="48"/>
    </location>
</feature>
<dbReference type="InterPro" id="IPR023772">
    <property type="entry name" value="DNA-bd_HTH_TetR-type_CS"/>
</dbReference>
<reference evidence="5" key="1">
    <citation type="submission" date="2016-11" db="EMBL/GenBank/DDBJ databases">
        <authorList>
            <person name="Varghese N."/>
            <person name="Submissions S."/>
        </authorList>
    </citation>
    <scope>NUCLEOTIDE SEQUENCE [LARGE SCALE GENOMIC DNA]</scope>
    <source>
        <strain evidence="5">DSM 15449</strain>
    </source>
</reference>
<evidence type="ECO:0000313" key="4">
    <source>
        <dbReference type="EMBL" id="SHH97672.1"/>
    </source>
</evidence>
<accession>A0A1M5XDE4</accession>
<dbReference type="PRINTS" id="PR00455">
    <property type="entry name" value="HTHTETR"/>
</dbReference>
<dbReference type="STRING" id="1121420.SAMN02746098_01945"/>
<sequence length="191" mass="21944">MEKLEVLTKEKILEATEETLKRFGLTKTSVTDVANALDVSHGSIYRHFKSKAELFEGATEKWLDEKIIKPLTDVCKDSSMVGTQHLKTYIKTLIELKRCYAREDEELFKMYAKVTEESADLIHNHVSQITDQMSEIICRSSINVDDPHQLARTIFQATTRFHHPAHAYEWKSPTINSEFSNVWALIENGLS</sequence>
<dbReference type="InterPro" id="IPR041478">
    <property type="entry name" value="TetR_C_27"/>
</dbReference>
<dbReference type="PANTHER" id="PTHR43479">
    <property type="entry name" value="ACREF/ENVCD OPERON REPRESSOR-RELATED"/>
    <property type="match status" value="1"/>
</dbReference>
<gene>
    <name evidence="4" type="ORF">SAMN02746098_01945</name>
</gene>
<feature type="domain" description="HTH tetR-type" evidence="3">
    <location>
        <begin position="6"/>
        <end position="66"/>
    </location>
</feature>
<dbReference type="OrthoDB" id="9812134at2"/>
<evidence type="ECO:0000256" key="1">
    <source>
        <dbReference type="ARBA" id="ARBA00023125"/>
    </source>
</evidence>
<dbReference type="Pfam" id="PF17935">
    <property type="entry name" value="TetR_C_27"/>
    <property type="match status" value="1"/>
</dbReference>
<dbReference type="RefSeq" id="WP_073029540.1">
    <property type="nucleotide sequence ID" value="NZ_FQXJ01000006.1"/>
</dbReference>
<dbReference type="PROSITE" id="PS50977">
    <property type="entry name" value="HTH_TETR_2"/>
    <property type="match status" value="1"/>
</dbReference>
<dbReference type="EMBL" id="FQXJ01000006">
    <property type="protein sequence ID" value="SHH97672.1"/>
    <property type="molecule type" value="Genomic_DNA"/>
</dbReference>
<protein>
    <submittedName>
        <fullName evidence="4">Transcriptional regulator, TetR family</fullName>
    </submittedName>
</protein>
<dbReference type="PROSITE" id="PS01081">
    <property type="entry name" value="HTH_TETR_1"/>
    <property type="match status" value="1"/>
</dbReference>
<dbReference type="Proteomes" id="UP000183954">
    <property type="component" value="Unassembled WGS sequence"/>
</dbReference>
<dbReference type="GO" id="GO:0003677">
    <property type="term" value="F:DNA binding"/>
    <property type="evidence" value="ECO:0007669"/>
    <property type="project" value="UniProtKB-UniRule"/>
</dbReference>
<dbReference type="AlphaFoldDB" id="A0A1M5XDE4"/>
<name>A0A1M5XDE4_9FIRM</name>
<organism evidence="4 5">
    <name type="scientific">Desulfosporosinus lacus DSM 15449</name>
    <dbReference type="NCBI Taxonomy" id="1121420"/>
    <lineage>
        <taxon>Bacteria</taxon>
        <taxon>Bacillati</taxon>
        <taxon>Bacillota</taxon>
        <taxon>Clostridia</taxon>
        <taxon>Eubacteriales</taxon>
        <taxon>Desulfitobacteriaceae</taxon>
        <taxon>Desulfosporosinus</taxon>
    </lineage>
</organism>
<dbReference type="SUPFAM" id="SSF46689">
    <property type="entry name" value="Homeodomain-like"/>
    <property type="match status" value="1"/>
</dbReference>
<proteinExistence type="predicted"/>